<dbReference type="PANTHER" id="PTHR21660">
    <property type="entry name" value="THIOESTERASE SUPERFAMILY MEMBER-RELATED"/>
    <property type="match status" value="1"/>
</dbReference>
<evidence type="ECO:0000256" key="2">
    <source>
        <dbReference type="ARBA" id="ARBA00022801"/>
    </source>
</evidence>
<proteinExistence type="inferred from homology"/>
<accession>A0ABR0EL10</accession>
<evidence type="ECO:0000259" key="3">
    <source>
        <dbReference type="Pfam" id="PF03061"/>
    </source>
</evidence>
<dbReference type="InterPro" id="IPR029069">
    <property type="entry name" value="HotDog_dom_sf"/>
</dbReference>
<dbReference type="InterPro" id="IPR006683">
    <property type="entry name" value="Thioestr_dom"/>
</dbReference>
<comment type="caution">
    <text evidence="4">The sequence shown here is derived from an EMBL/GenBank/DDBJ whole genome shotgun (WGS) entry which is preliminary data.</text>
</comment>
<keyword evidence="5" id="KW-1185">Reference proteome</keyword>
<reference evidence="4 5" key="1">
    <citation type="journal article" date="2023" name="G3 (Bethesda)">
        <title>A chromosome-level genome assembly of Zasmidium syzygii isolated from banana leaves.</title>
        <authorList>
            <person name="van Westerhoven A.C."/>
            <person name="Mehrabi R."/>
            <person name="Talebi R."/>
            <person name="Steentjes M.B.F."/>
            <person name="Corcolon B."/>
            <person name="Chong P.A."/>
            <person name="Kema G.H.J."/>
            <person name="Seidl M.F."/>
        </authorList>
    </citation>
    <scope>NUCLEOTIDE SEQUENCE [LARGE SCALE GENOMIC DNA]</scope>
    <source>
        <strain evidence="4 5">P124</strain>
    </source>
</reference>
<gene>
    <name evidence="4" type="ORF">PRZ48_005617</name>
</gene>
<sequence length="189" mass="20040">MASRTAKGPIGFDVSIQDPKERIQAYIDTYRNDKSYGGFEASLMKAIHVTSVSLQHPAPSSTLATSTFELVVIPPLCNPMGNMHGGAVATLADMATTMATAPLSQPGFWDFGGVSRTLSVTYLKPVRLGRTVEIVCEVRSIGRRLSVTQCVIRQKETGEMLALAEHGKSALADQTFPVSGGGGARGGKL</sequence>
<dbReference type="Gene3D" id="3.10.129.10">
    <property type="entry name" value="Hotdog Thioesterase"/>
    <property type="match status" value="1"/>
</dbReference>
<dbReference type="SUPFAM" id="SSF54637">
    <property type="entry name" value="Thioesterase/thiol ester dehydrase-isomerase"/>
    <property type="match status" value="1"/>
</dbReference>
<dbReference type="NCBIfam" id="TIGR00369">
    <property type="entry name" value="unchar_dom_1"/>
    <property type="match status" value="1"/>
</dbReference>
<dbReference type="InterPro" id="IPR003736">
    <property type="entry name" value="PAAI_dom"/>
</dbReference>
<name>A0ABR0EL10_ZASCE</name>
<feature type="domain" description="Thioesterase" evidence="3">
    <location>
        <begin position="80"/>
        <end position="159"/>
    </location>
</feature>
<dbReference type="CDD" id="cd03443">
    <property type="entry name" value="PaaI_thioesterase"/>
    <property type="match status" value="1"/>
</dbReference>
<organism evidence="4 5">
    <name type="scientific">Zasmidium cellare</name>
    <name type="common">Wine cellar mold</name>
    <name type="synonym">Racodium cellare</name>
    <dbReference type="NCBI Taxonomy" id="395010"/>
    <lineage>
        <taxon>Eukaryota</taxon>
        <taxon>Fungi</taxon>
        <taxon>Dikarya</taxon>
        <taxon>Ascomycota</taxon>
        <taxon>Pezizomycotina</taxon>
        <taxon>Dothideomycetes</taxon>
        <taxon>Dothideomycetidae</taxon>
        <taxon>Mycosphaerellales</taxon>
        <taxon>Mycosphaerellaceae</taxon>
        <taxon>Zasmidium</taxon>
    </lineage>
</organism>
<protein>
    <recommendedName>
        <fullName evidence="3">Thioesterase domain-containing protein</fullName>
    </recommendedName>
</protein>
<evidence type="ECO:0000313" key="5">
    <source>
        <dbReference type="Proteomes" id="UP001305779"/>
    </source>
</evidence>
<dbReference type="Pfam" id="PF03061">
    <property type="entry name" value="4HBT"/>
    <property type="match status" value="1"/>
</dbReference>
<keyword evidence="2" id="KW-0378">Hydrolase</keyword>
<comment type="similarity">
    <text evidence="1">Belongs to the thioesterase PaaI family.</text>
</comment>
<dbReference type="EMBL" id="JAXOVC010000004">
    <property type="protein sequence ID" value="KAK4502192.1"/>
    <property type="molecule type" value="Genomic_DNA"/>
</dbReference>
<evidence type="ECO:0000313" key="4">
    <source>
        <dbReference type="EMBL" id="KAK4502192.1"/>
    </source>
</evidence>
<evidence type="ECO:0000256" key="1">
    <source>
        <dbReference type="ARBA" id="ARBA00008324"/>
    </source>
</evidence>
<dbReference type="PANTHER" id="PTHR21660:SF1">
    <property type="entry name" value="ACYL-COENZYME A THIOESTERASE 13"/>
    <property type="match status" value="1"/>
</dbReference>
<dbReference type="InterPro" id="IPR039298">
    <property type="entry name" value="ACOT13"/>
</dbReference>
<dbReference type="Proteomes" id="UP001305779">
    <property type="component" value="Unassembled WGS sequence"/>
</dbReference>